<keyword evidence="8 21" id="KW-0732">Signal</keyword>
<feature type="region of interest" description="Disordered" evidence="19">
    <location>
        <begin position="152"/>
        <end position="197"/>
    </location>
</feature>
<evidence type="ECO:0000256" key="13">
    <source>
        <dbReference type="ARBA" id="ARBA00023054"/>
    </source>
</evidence>
<feature type="transmembrane region" description="Helical" evidence="20">
    <location>
        <begin position="1264"/>
        <end position="1283"/>
    </location>
</feature>
<feature type="compositionally biased region" description="Basic and acidic residues" evidence="19">
    <location>
        <begin position="724"/>
        <end position="748"/>
    </location>
</feature>
<evidence type="ECO:0000256" key="3">
    <source>
        <dbReference type="ARBA" id="ARBA00022448"/>
    </source>
</evidence>
<evidence type="ECO:0000256" key="12">
    <source>
        <dbReference type="ARBA" id="ARBA00022989"/>
    </source>
</evidence>
<dbReference type="GeneTree" id="ENSGT00950000182767"/>
<evidence type="ECO:0000256" key="20">
    <source>
        <dbReference type="SAM" id="Phobius"/>
    </source>
</evidence>
<dbReference type="InterPro" id="IPR001452">
    <property type="entry name" value="SH3_domain"/>
</dbReference>
<evidence type="ECO:0000256" key="10">
    <source>
        <dbReference type="ARBA" id="ARBA00022892"/>
    </source>
</evidence>
<dbReference type="GO" id="GO:0006888">
    <property type="term" value="P:endoplasmic reticulum to Golgi vesicle-mediated transport"/>
    <property type="evidence" value="ECO:0007669"/>
    <property type="project" value="TreeGrafter"/>
</dbReference>
<dbReference type="GO" id="GO:0048731">
    <property type="term" value="P:system development"/>
    <property type="evidence" value="ECO:0007669"/>
    <property type="project" value="UniProtKB-ARBA"/>
</dbReference>
<feature type="compositionally biased region" description="Basic and acidic residues" evidence="19">
    <location>
        <begin position="453"/>
        <end position="475"/>
    </location>
</feature>
<dbReference type="GO" id="GO:0009306">
    <property type="term" value="P:protein secretion"/>
    <property type="evidence" value="ECO:0007669"/>
    <property type="project" value="TreeGrafter"/>
</dbReference>
<dbReference type="Pfam" id="PF06409">
    <property type="entry name" value="NPIP"/>
    <property type="match status" value="1"/>
</dbReference>
<keyword evidence="14 20" id="KW-0472">Membrane</keyword>
<feature type="region of interest" description="Disordered" evidence="19">
    <location>
        <begin position="1102"/>
        <end position="1139"/>
    </location>
</feature>
<protein>
    <recommendedName>
        <fullName evidence="17">Transport and Golgi organization protein 1 homolog</fullName>
    </recommendedName>
</protein>
<dbReference type="Gene3D" id="2.30.30.40">
    <property type="entry name" value="SH3 Domains"/>
    <property type="match status" value="1"/>
</dbReference>
<feature type="compositionally biased region" description="Basic and acidic residues" evidence="19">
    <location>
        <begin position="185"/>
        <end position="197"/>
    </location>
</feature>
<feature type="region of interest" description="Disordered" evidence="19">
    <location>
        <begin position="241"/>
        <end position="265"/>
    </location>
</feature>
<feature type="region of interest" description="Disordered" evidence="19">
    <location>
        <begin position="341"/>
        <end position="544"/>
    </location>
</feature>
<feature type="compositionally biased region" description="Basic and acidic residues" evidence="19">
    <location>
        <begin position="631"/>
        <end position="686"/>
    </location>
</feature>
<evidence type="ECO:0000256" key="15">
    <source>
        <dbReference type="ARBA" id="ARBA00023180"/>
    </source>
</evidence>
<evidence type="ECO:0000256" key="2">
    <source>
        <dbReference type="ARBA" id="ARBA00022443"/>
    </source>
</evidence>
<feature type="region of interest" description="Disordered" evidence="19">
    <location>
        <begin position="891"/>
        <end position="958"/>
    </location>
</feature>
<keyword evidence="12 20" id="KW-1133">Transmembrane helix</keyword>
<dbReference type="InterPro" id="IPR036028">
    <property type="entry name" value="SH3-like_dom_sf"/>
</dbReference>
<evidence type="ECO:0000256" key="21">
    <source>
        <dbReference type="SAM" id="SignalP"/>
    </source>
</evidence>
<feature type="signal peptide" evidence="21">
    <location>
        <begin position="1"/>
        <end position="28"/>
    </location>
</feature>
<evidence type="ECO:0000256" key="19">
    <source>
        <dbReference type="SAM" id="MobiDB-lite"/>
    </source>
</evidence>
<accession>A0A8D0GRG7</accession>
<name>A0A8D0GRG7_SPHPU</name>
<proteinExistence type="inferred from homology"/>
<evidence type="ECO:0000256" key="7">
    <source>
        <dbReference type="ARBA" id="ARBA00022692"/>
    </source>
</evidence>
<dbReference type="GO" id="GO:0035459">
    <property type="term" value="P:vesicle cargo loading"/>
    <property type="evidence" value="ECO:0007669"/>
    <property type="project" value="TreeGrafter"/>
</dbReference>
<keyword evidence="13" id="KW-0175">Coiled coil</keyword>
<dbReference type="PANTHER" id="PTHR23158">
    <property type="entry name" value="MELANOMA INHIBITORY ACTIVITY-RELATED"/>
    <property type="match status" value="1"/>
</dbReference>
<keyword evidence="11" id="KW-0653">Protein transport</keyword>
<feature type="compositionally biased region" description="Basic and acidic residues" evidence="19">
    <location>
        <begin position="508"/>
        <end position="522"/>
    </location>
</feature>
<dbReference type="PANTHER" id="PTHR23158:SF54">
    <property type="entry name" value="TRANSPORT AND GOLGI ORGANIZATION PROTEIN 1 HOMOLOG"/>
    <property type="match status" value="1"/>
</dbReference>
<keyword evidence="7 20" id="KW-0812">Transmembrane</keyword>
<evidence type="ECO:0000256" key="1">
    <source>
        <dbReference type="ARBA" id="ARBA00004389"/>
    </source>
</evidence>
<dbReference type="OMA" id="KATHEIP"/>
<evidence type="ECO:0000256" key="5">
    <source>
        <dbReference type="ARBA" id="ARBA00022483"/>
    </source>
</evidence>
<dbReference type="InterPro" id="IPR054697">
    <property type="entry name" value="NPIP_N"/>
</dbReference>
<organism evidence="23 24">
    <name type="scientific">Sphenodon punctatus</name>
    <name type="common">Tuatara</name>
    <name type="synonym">Hatteria punctata</name>
    <dbReference type="NCBI Taxonomy" id="8508"/>
    <lineage>
        <taxon>Eukaryota</taxon>
        <taxon>Metazoa</taxon>
        <taxon>Chordata</taxon>
        <taxon>Craniata</taxon>
        <taxon>Vertebrata</taxon>
        <taxon>Euteleostomi</taxon>
        <taxon>Lepidosauria</taxon>
        <taxon>Sphenodontia</taxon>
        <taxon>Sphenodontidae</taxon>
        <taxon>Sphenodon</taxon>
    </lineage>
</organism>
<feature type="compositionally biased region" description="Basic and acidic residues" evidence="19">
    <location>
        <begin position="341"/>
        <end position="358"/>
    </location>
</feature>
<keyword evidence="4" id="KW-0488">Methylation</keyword>
<keyword evidence="15" id="KW-0325">Glycoprotein</keyword>
<comment type="similarity">
    <text evidence="16">Belongs to the MIA/OTOR family. Tango1 subfamily.</text>
</comment>
<evidence type="ECO:0000256" key="18">
    <source>
        <dbReference type="PROSITE-ProRule" id="PRU00192"/>
    </source>
</evidence>
<keyword evidence="6" id="KW-0597">Phosphoprotein</keyword>
<evidence type="ECO:0000256" key="17">
    <source>
        <dbReference type="ARBA" id="ARBA00068894"/>
    </source>
</evidence>
<evidence type="ECO:0000256" key="8">
    <source>
        <dbReference type="ARBA" id="ARBA00022729"/>
    </source>
</evidence>
<feature type="compositionally biased region" description="Basic and acidic residues" evidence="19">
    <location>
        <begin position="158"/>
        <end position="173"/>
    </location>
</feature>
<keyword evidence="5" id="KW-0268">Exocytosis</keyword>
<evidence type="ECO:0000256" key="14">
    <source>
        <dbReference type="ARBA" id="ARBA00023136"/>
    </source>
</evidence>
<sequence>MAAAQRRFSLLLLLAALLLPAHPPFCLASRELDRRFAPRKRYAEPECSKLMCRGKATQDFRGPDCRFVNIKEGETVYVYYKLTGGSAELWAGSVGNEFGYFPKDLLEINLVYTIDELELPTDETDFVCFDGGKDNFDNYNVEELLKSSEEILANGSETKVDTPEMEVTKKEEELQSDDTVPEPGTEEKNDDLAKMDEKDGYVEGVLDTKRDGLAVNRNTENPQGDQIVHQPLEGMLQEKLKGLDRENAKNSSIPQGEANQSDKRSEEIDAYTLLHREMSKDLKTKFGSTADALVSDDETTRLVTSLEDDFNEDLDFDSHNGEKLEDLKQKSEEIPLLLFIGEKETESPVDPEAEKFSLDENPDFESEKHDLDETTRDTAELINQRGNENKDDSGLLTLGDKIFAIVSGGERKNDETDADKTDSEEEEEDEVILVSKEEKTTLPAHLESLTEDELLKKEMDTVDDQDTKGKNNETQEHEEEFTDRTESDTEEMSNAPMYDPGAFPIHGDGLESKPSIETKQEALKPPLGDIKDDPEGITLHKIMKDKKKTGEKILEDSLDNETKHKTLWGNIKEKKPAGDHQSMHVVPKPLEELQNAFQSDLDDIDLSKGKMEHDTEEQVIQQDGENFELTRVLDKENQTTISAEEKAEIPKEEVKETPTQKDLNNPHEEAVRLENETRNSEKDSELSRSTGMEIPGETIGKRPAVEKSSKTAQVANPHSFTEQETEHGEAEDMDKGLHTDVDREKTSRAELQSEESQPEEENSQNEAEEELLEDENAANAKLSRERLANGHSNKSVMESTKPELEIRERSISGAANPVYETGEEANTADENAKKESSVLDLNEVKDMDEAVQIHEASALNEIVESKLEEVSSLSETEPLVASEVEDSLVKEKTQIQDIHERTLPDDVNSLETADGKDDDNQGEELLPEDLSQKDSKDIQDSMEQANISHQQSDPAGPSDASIIMEEAVEPEYRDSVKQLTIMKEFIDEKRVTRLQNFLGPQHVVRIEALFHDMQLELELACKNNHNHDDTEKALDQILESSESSILDAVDKILESRERENKEEVVKEMDLLDAEAALMDDIQELMYSLRQKYSPVIESVPLVPSQESEKESTAPNTAAAKESTAEETDAEFPQQEEMSKEEILKLSEPKEDGNTLKEIALSDEKETRDVHETEEILPREDSAFVATDSGQSDGENFVPGMTTKDDTVEIEGQPIEASPAVPHILATLDGVVLSAKENMRPITEALISTLPEDIRPGPNFHGLPWEPIIITSLVGITTLAIFFWRTCLSVSIF</sequence>
<dbReference type="Proteomes" id="UP000694392">
    <property type="component" value="Unplaced"/>
</dbReference>
<dbReference type="GO" id="GO:0005789">
    <property type="term" value="C:endoplasmic reticulum membrane"/>
    <property type="evidence" value="ECO:0007669"/>
    <property type="project" value="UniProtKB-SubCell"/>
</dbReference>
<keyword evidence="24" id="KW-1185">Reference proteome</keyword>
<dbReference type="Ensembl" id="ENSSPUT00000009251.1">
    <property type="protein sequence ID" value="ENSSPUP00000008673.1"/>
    <property type="gene ID" value="ENSSPUG00000006748.1"/>
</dbReference>
<evidence type="ECO:0000256" key="4">
    <source>
        <dbReference type="ARBA" id="ARBA00022481"/>
    </source>
</evidence>
<evidence type="ECO:0000256" key="6">
    <source>
        <dbReference type="ARBA" id="ARBA00022553"/>
    </source>
</evidence>
<dbReference type="SMART" id="SM00326">
    <property type="entry name" value="SH3"/>
    <property type="match status" value="1"/>
</dbReference>
<feature type="compositionally biased region" description="Basic and acidic residues" evidence="19">
    <location>
        <begin position="930"/>
        <end position="939"/>
    </location>
</feature>
<reference evidence="23" key="2">
    <citation type="submission" date="2025-09" db="UniProtKB">
        <authorList>
            <consortium name="Ensembl"/>
        </authorList>
    </citation>
    <scope>IDENTIFICATION</scope>
</reference>
<evidence type="ECO:0000313" key="24">
    <source>
        <dbReference type="Proteomes" id="UP000694392"/>
    </source>
</evidence>
<dbReference type="SUPFAM" id="SSF50044">
    <property type="entry name" value="SH3-domain"/>
    <property type="match status" value="1"/>
</dbReference>
<dbReference type="GO" id="GO:0070971">
    <property type="term" value="C:endoplasmic reticulum exit site"/>
    <property type="evidence" value="ECO:0007669"/>
    <property type="project" value="TreeGrafter"/>
</dbReference>
<feature type="compositionally biased region" description="Basic and acidic residues" evidence="19">
    <location>
        <begin position="891"/>
        <end position="904"/>
    </location>
</feature>
<evidence type="ECO:0000256" key="9">
    <source>
        <dbReference type="ARBA" id="ARBA00022824"/>
    </source>
</evidence>
<feature type="compositionally biased region" description="Polar residues" evidence="19">
    <location>
        <begin position="710"/>
        <end position="722"/>
    </location>
</feature>
<evidence type="ECO:0000256" key="16">
    <source>
        <dbReference type="ARBA" id="ARBA00061139"/>
    </source>
</evidence>
<comment type="subcellular location">
    <subcellularLocation>
        <location evidence="1">Endoplasmic reticulum membrane</location>
        <topology evidence="1">Single-pass membrane protein</topology>
    </subcellularLocation>
</comment>
<keyword evidence="9" id="KW-0256">Endoplasmic reticulum</keyword>
<evidence type="ECO:0000256" key="11">
    <source>
        <dbReference type="ARBA" id="ARBA00022927"/>
    </source>
</evidence>
<dbReference type="GO" id="GO:0006887">
    <property type="term" value="P:exocytosis"/>
    <property type="evidence" value="ECO:0007669"/>
    <property type="project" value="UniProtKB-KW"/>
</dbReference>
<dbReference type="InterPro" id="IPR051500">
    <property type="entry name" value="cTAGE_MIA/OTOR"/>
</dbReference>
<feature type="compositionally biased region" description="Basic and acidic residues" evidence="19">
    <location>
        <begin position="800"/>
        <end position="810"/>
    </location>
</feature>
<dbReference type="PROSITE" id="PS50002">
    <property type="entry name" value="SH3"/>
    <property type="match status" value="1"/>
</dbReference>
<feature type="compositionally biased region" description="Basic and acidic residues" evidence="19">
    <location>
        <begin position="365"/>
        <end position="379"/>
    </location>
</feature>
<feature type="chain" id="PRO_5034513765" description="Transport and Golgi organization protein 1 homolog" evidence="21">
    <location>
        <begin position="29"/>
        <end position="1292"/>
    </location>
</feature>
<evidence type="ECO:0000259" key="22">
    <source>
        <dbReference type="PROSITE" id="PS50002"/>
    </source>
</evidence>
<feature type="compositionally biased region" description="Polar residues" evidence="19">
    <location>
        <begin position="941"/>
        <end position="953"/>
    </location>
</feature>
<keyword evidence="3" id="KW-0813">Transport</keyword>
<feature type="compositionally biased region" description="Polar residues" evidence="19">
    <location>
        <begin position="249"/>
        <end position="259"/>
    </location>
</feature>
<feature type="compositionally biased region" description="Basic and acidic residues" evidence="19">
    <location>
        <begin position="699"/>
        <end position="709"/>
    </location>
</feature>
<feature type="domain" description="SH3" evidence="22">
    <location>
        <begin position="49"/>
        <end position="111"/>
    </location>
</feature>
<dbReference type="FunFam" id="2.30.30.40:FF:000162">
    <property type="entry name" value="MIA SH3 domain ER export factor 3"/>
    <property type="match status" value="1"/>
</dbReference>
<evidence type="ECO:0000313" key="23">
    <source>
        <dbReference type="Ensembl" id="ENSSPUP00000008673.1"/>
    </source>
</evidence>
<feature type="compositionally biased region" description="Acidic residues" evidence="19">
    <location>
        <begin position="752"/>
        <end position="776"/>
    </location>
</feature>
<feature type="region of interest" description="Disordered" evidence="19">
    <location>
        <begin position="597"/>
        <end position="838"/>
    </location>
</feature>
<dbReference type="Pfam" id="PF07653">
    <property type="entry name" value="SH3_2"/>
    <property type="match status" value="1"/>
</dbReference>
<keyword evidence="10" id="KW-0931">ER-Golgi transport</keyword>
<feature type="compositionally biased region" description="Acidic residues" evidence="19">
    <location>
        <begin position="422"/>
        <end position="431"/>
    </location>
</feature>
<keyword evidence="2 18" id="KW-0728">SH3 domain</keyword>
<reference evidence="23" key="1">
    <citation type="submission" date="2025-08" db="UniProtKB">
        <authorList>
            <consortium name="Ensembl"/>
        </authorList>
    </citation>
    <scope>IDENTIFICATION</scope>
</reference>
<feature type="compositionally biased region" description="Basic and acidic residues" evidence="19">
    <location>
        <begin position="409"/>
        <end position="421"/>
    </location>
</feature>